<dbReference type="AlphaFoldDB" id="A0A1U6HJX2"/>
<evidence type="ECO:0000256" key="4">
    <source>
        <dbReference type="PROSITE-ProRule" id="PRU00335"/>
    </source>
</evidence>
<keyword evidence="7" id="KW-1185">Reference proteome</keyword>
<dbReference type="InterPro" id="IPR001647">
    <property type="entry name" value="HTH_TetR"/>
</dbReference>
<evidence type="ECO:0000256" key="1">
    <source>
        <dbReference type="ARBA" id="ARBA00023015"/>
    </source>
</evidence>
<dbReference type="InterPro" id="IPR009057">
    <property type="entry name" value="Homeodomain-like_sf"/>
</dbReference>
<dbReference type="GO" id="GO:0003700">
    <property type="term" value="F:DNA-binding transcription factor activity"/>
    <property type="evidence" value="ECO:0007669"/>
    <property type="project" value="TreeGrafter"/>
</dbReference>
<dbReference type="RefSeq" id="WP_176167992.1">
    <property type="nucleotide sequence ID" value="NZ_FVZE01000002.1"/>
</dbReference>
<dbReference type="STRING" id="428990.SAMN06295987_102591"/>
<evidence type="ECO:0000256" key="2">
    <source>
        <dbReference type="ARBA" id="ARBA00023125"/>
    </source>
</evidence>
<reference evidence="7" key="1">
    <citation type="submission" date="2017-02" db="EMBL/GenBank/DDBJ databases">
        <authorList>
            <person name="Varghese N."/>
            <person name="Submissions S."/>
        </authorList>
    </citation>
    <scope>NUCLEOTIDE SEQUENCE [LARGE SCALE GENOMIC DNA]</scope>
    <source>
        <strain evidence="7">SM117</strain>
    </source>
</reference>
<dbReference type="Gene3D" id="1.10.357.10">
    <property type="entry name" value="Tetracycline Repressor, domain 2"/>
    <property type="match status" value="1"/>
</dbReference>
<accession>A0A1U6HJX2</accession>
<evidence type="ECO:0000259" key="5">
    <source>
        <dbReference type="PROSITE" id="PS50977"/>
    </source>
</evidence>
<feature type="DNA-binding region" description="H-T-H motif" evidence="4">
    <location>
        <begin position="43"/>
        <end position="62"/>
    </location>
</feature>
<dbReference type="SUPFAM" id="SSF46689">
    <property type="entry name" value="Homeodomain-like"/>
    <property type="match status" value="1"/>
</dbReference>
<dbReference type="PANTHER" id="PTHR30055">
    <property type="entry name" value="HTH-TYPE TRANSCRIPTIONAL REGULATOR RUTR"/>
    <property type="match status" value="1"/>
</dbReference>
<sequence length="215" mass="23934">MTTGKSKKRGQGRPIASKNGVGRDALIAATCKLLQDLPPAQVTIAAVGREAGVDPALIRYYFGNREALLFEVAQRLANPPEVLAIDADIDPIDQLEAFIHAAFAFTRSAKYMQRLMTEELSEAKSPEIQQKLREWQKRPVSVYEAIRQRDGGDSLAEYDPLFLHLAVVGMSDFFRSGASVVKMLAPEGEDLAELEKRYEAFVVRVLLDGLRRRES</sequence>
<dbReference type="SUPFAM" id="SSF48498">
    <property type="entry name" value="Tetracyclin repressor-like, C-terminal domain"/>
    <property type="match status" value="1"/>
</dbReference>
<evidence type="ECO:0000256" key="3">
    <source>
        <dbReference type="ARBA" id="ARBA00023163"/>
    </source>
</evidence>
<dbReference type="GO" id="GO:0000976">
    <property type="term" value="F:transcription cis-regulatory region binding"/>
    <property type="evidence" value="ECO:0007669"/>
    <property type="project" value="TreeGrafter"/>
</dbReference>
<feature type="domain" description="HTH tetR-type" evidence="5">
    <location>
        <begin position="20"/>
        <end position="80"/>
    </location>
</feature>
<dbReference type="InterPro" id="IPR050109">
    <property type="entry name" value="HTH-type_TetR-like_transc_reg"/>
</dbReference>
<evidence type="ECO:0000313" key="6">
    <source>
        <dbReference type="EMBL" id="SLJ96027.1"/>
    </source>
</evidence>
<dbReference type="PANTHER" id="PTHR30055:SF234">
    <property type="entry name" value="HTH-TYPE TRANSCRIPTIONAL REGULATOR BETI"/>
    <property type="match status" value="1"/>
</dbReference>
<proteinExistence type="predicted"/>
<evidence type="ECO:0000313" key="7">
    <source>
        <dbReference type="Proteomes" id="UP000190989"/>
    </source>
</evidence>
<dbReference type="Pfam" id="PF00440">
    <property type="entry name" value="TetR_N"/>
    <property type="match status" value="1"/>
</dbReference>
<keyword evidence="2 4" id="KW-0238">DNA-binding</keyword>
<keyword evidence="3" id="KW-0804">Transcription</keyword>
<dbReference type="InterPro" id="IPR036271">
    <property type="entry name" value="Tet_transcr_reg_TetR-rel_C_sf"/>
</dbReference>
<protein>
    <submittedName>
        <fullName evidence="6">Transcriptional regulator, TetR family</fullName>
    </submittedName>
</protein>
<dbReference type="Proteomes" id="UP000190989">
    <property type="component" value="Unassembled WGS sequence"/>
</dbReference>
<keyword evidence="1" id="KW-0805">Transcription regulation</keyword>
<gene>
    <name evidence="6" type="ORF">SAMN06295987_102591</name>
</gene>
<dbReference type="PROSITE" id="PS50977">
    <property type="entry name" value="HTH_TETR_2"/>
    <property type="match status" value="1"/>
</dbReference>
<organism evidence="6 7">
    <name type="scientific">Novosphingobium mathurense</name>
    <dbReference type="NCBI Taxonomy" id="428990"/>
    <lineage>
        <taxon>Bacteria</taxon>
        <taxon>Pseudomonadati</taxon>
        <taxon>Pseudomonadota</taxon>
        <taxon>Alphaproteobacteria</taxon>
        <taxon>Sphingomonadales</taxon>
        <taxon>Sphingomonadaceae</taxon>
        <taxon>Novosphingobium</taxon>
    </lineage>
</organism>
<name>A0A1U6HJX2_9SPHN</name>
<dbReference type="EMBL" id="FVZE01000002">
    <property type="protein sequence ID" value="SLJ96027.1"/>
    <property type="molecule type" value="Genomic_DNA"/>
</dbReference>